<feature type="non-terminal residue" evidence="2">
    <location>
        <position position="103"/>
    </location>
</feature>
<evidence type="ECO:0000313" key="2">
    <source>
        <dbReference type="EMBL" id="KAB8288256.1"/>
    </source>
</evidence>
<gene>
    <name evidence="2" type="ORF">DSM100688_0823</name>
</gene>
<reference evidence="2 3" key="1">
    <citation type="submission" date="2019-10" db="EMBL/GenBank/DDBJ databases">
        <title>Characterization of the phylogenetic diversity of two novel species belonging to the genus Bifidobacterium: Bifidobacterium cebidarum sp. nov. and Bifidobacterium leontopitheci sp. nov.</title>
        <authorList>
            <person name="Lugli G.A."/>
            <person name="Duranti S."/>
            <person name="Milani C."/>
            <person name="Turroni F."/>
            <person name="Ventura M."/>
        </authorList>
    </citation>
    <scope>NUCLEOTIDE SEQUENCE [LARGE SCALE GENOMIC DNA]</scope>
    <source>
        <strain evidence="2 3">DSM 100688</strain>
    </source>
</reference>
<feature type="region of interest" description="Disordered" evidence="1">
    <location>
        <begin position="84"/>
        <end position="103"/>
    </location>
</feature>
<dbReference type="RefSeq" id="WP_338070096.1">
    <property type="nucleotide sequence ID" value="NZ_WBSM01000003.1"/>
</dbReference>
<keyword evidence="3" id="KW-1185">Reference proteome</keyword>
<dbReference type="Proteomes" id="UP000482084">
    <property type="component" value="Unassembled WGS sequence"/>
</dbReference>
<dbReference type="AlphaFoldDB" id="A0A6L4X135"/>
<proteinExistence type="predicted"/>
<protein>
    <submittedName>
        <fullName evidence="2">Uncharacterized protein</fullName>
    </submittedName>
</protein>
<accession>A0A6L4X135</accession>
<dbReference type="Pfam" id="PF20310">
    <property type="entry name" value="HTH_Tnp_2"/>
    <property type="match status" value="1"/>
</dbReference>
<dbReference type="EMBL" id="WBSM01000003">
    <property type="protein sequence ID" value="KAB8288256.1"/>
    <property type="molecule type" value="Genomic_DNA"/>
</dbReference>
<comment type="caution">
    <text evidence="2">The sequence shown here is derived from an EMBL/GenBank/DDBJ whole genome shotgun (WGS) entry which is preliminary data.</text>
</comment>
<evidence type="ECO:0000256" key="1">
    <source>
        <dbReference type="SAM" id="MobiDB-lite"/>
    </source>
</evidence>
<name>A0A6L4X135_9BIFI</name>
<evidence type="ECO:0000313" key="3">
    <source>
        <dbReference type="Proteomes" id="UP000482084"/>
    </source>
</evidence>
<sequence>MASGGGAFSPEEVAYLRSLPAVVAASRKRITYSDAFKEYCIRQYNEGASPVKLFREAGLDPALIGHKRIEHCFARWRQSFKAANDSAGTGARRNDHNSAGGGG</sequence>
<organism evidence="2 3">
    <name type="scientific">Bifidobacterium ramosum</name>
    <dbReference type="NCBI Taxonomy" id="1798158"/>
    <lineage>
        <taxon>Bacteria</taxon>
        <taxon>Bacillati</taxon>
        <taxon>Actinomycetota</taxon>
        <taxon>Actinomycetes</taxon>
        <taxon>Bifidobacteriales</taxon>
        <taxon>Bifidobacteriaceae</taxon>
        <taxon>Bifidobacterium</taxon>
    </lineage>
</organism>
<dbReference type="InterPro" id="IPR046929">
    <property type="entry name" value="HTH_Tnp"/>
</dbReference>